<proteinExistence type="predicted"/>
<sequence length="111" mass="11839">MGFVSRADLRVRNAARSARIAAIKADLVARLGLTEADAVSVNEIACAEACCPDRETLVLVMREGEPTRAYRIARPLETVMADDLAGVQAEDARSGFTLENSSGSARHPPKA</sequence>
<evidence type="ECO:0008006" key="4">
    <source>
        <dbReference type="Google" id="ProtNLM"/>
    </source>
</evidence>
<organism evidence="2 3">
    <name type="scientific">Methylobacterium adhaesivum</name>
    <dbReference type="NCBI Taxonomy" id="333297"/>
    <lineage>
        <taxon>Bacteria</taxon>
        <taxon>Pseudomonadati</taxon>
        <taxon>Pseudomonadota</taxon>
        <taxon>Alphaproteobacteria</taxon>
        <taxon>Hyphomicrobiales</taxon>
        <taxon>Methylobacteriaceae</taxon>
        <taxon>Methylobacterium</taxon>
    </lineage>
</organism>
<protein>
    <recommendedName>
        <fullName evidence="4">Nitrate reductase</fullName>
    </recommendedName>
</protein>
<evidence type="ECO:0000313" key="3">
    <source>
        <dbReference type="Proteomes" id="UP001224644"/>
    </source>
</evidence>
<gene>
    <name evidence="2" type="ORF">QWZ12_16500</name>
</gene>
<comment type="caution">
    <text evidence="2">The sequence shown here is derived from an EMBL/GenBank/DDBJ whole genome shotgun (WGS) entry which is preliminary data.</text>
</comment>
<name>A0ABT8BK99_9HYPH</name>
<dbReference type="EMBL" id="JAUFPX010000016">
    <property type="protein sequence ID" value="MDN3592199.1"/>
    <property type="molecule type" value="Genomic_DNA"/>
</dbReference>
<feature type="region of interest" description="Disordered" evidence="1">
    <location>
        <begin position="92"/>
        <end position="111"/>
    </location>
</feature>
<keyword evidence="3" id="KW-1185">Reference proteome</keyword>
<dbReference type="Proteomes" id="UP001224644">
    <property type="component" value="Unassembled WGS sequence"/>
</dbReference>
<evidence type="ECO:0000313" key="2">
    <source>
        <dbReference type="EMBL" id="MDN3592199.1"/>
    </source>
</evidence>
<reference evidence="3" key="1">
    <citation type="journal article" date="2019" name="Int. J. Syst. Evol. Microbiol.">
        <title>The Global Catalogue of Microorganisms (GCM) 10K type strain sequencing project: providing services to taxonomists for standard genome sequencing and annotation.</title>
        <authorList>
            <consortium name="The Broad Institute Genomics Platform"/>
            <consortium name="The Broad Institute Genome Sequencing Center for Infectious Disease"/>
            <person name="Wu L."/>
            <person name="Ma J."/>
        </authorList>
    </citation>
    <scope>NUCLEOTIDE SEQUENCE [LARGE SCALE GENOMIC DNA]</scope>
    <source>
        <strain evidence="3">CECT 7069</strain>
    </source>
</reference>
<accession>A0ABT8BK99</accession>
<evidence type="ECO:0000256" key="1">
    <source>
        <dbReference type="SAM" id="MobiDB-lite"/>
    </source>
</evidence>